<protein>
    <submittedName>
        <fullName evidence="2">Uncharacterized protein</fullName>
    </submittedName>
</protein>
<organism evidence="2 3">
    <name type="scientific">Prorocentrum cordatum</name>
    <dbReference type="NCBI Taxonomy" id="2364126"/>
    <lineage>
        <taxon>Eukaryota</taxon>
        <taxon>Sar</taxon>
        <taxon>Alveolata</taxon>
        <taxon>Dinophyceae</taxon>
        <taxon>Prorocentrales</taxon>
        <taxon>Prorocentraceae</taxon>
        <taxon>Prorocentrum</taxon>
    </lineage>
</organism>
<dbReference type="EMBL" id="CAUYUJ010020545">
    <property type="protein sequence ID" value="CAK0899061.1"/>
    <property type="molecule type" value="Genomic_DNA"/>
</dbReference>
<keyword evidence="1" id="KW-1133">Transmembrane helix</keyword>
<keyword evidence="3" id="KW-1185">Reference proteome</keyword>
<gene>
    <name evidence="2" type="ORF">PCOR1329_LOCUS76680</name>
</gene>
<sequence>MPFSLSSCPTINLGGVQYFIYVNLFARRLFPGSAAFAAKPGCAYEWRVALEWLLLRARRDFWFVFHHHHLYMLEGEEVLLLHLRLLLLLLFVLLLLRLLHLLPPPAYGGGGGKQVHQ</sequence>
<reference evidence="2" key="1">
    <citation type="submission" date="2023-10" db="EMBL/GenBank/DDBJ databases">
        <authorList>
            <person name="Chen Y."/>
            <person name="Shah S."/>
            <person name="Dougan E. K."/>
            <person name="Thang M."/>
            <person name="Chan C."/>
        </authorList>
    </citation>
    <scope>NUCLEOTIDE SEQUENCE [LARGE SCALE GENOMIC DNA]</scope>
</reference>
<evidence type="ECO:0000313" key="2">
    <source>
        <dbReference type="EMBL" id="CAK0899061.1"/>
    </source>
</evidence>
<comment type="caution">
    <text evidence="2">The sequence shown here is derived from an EMBL/GenBank/DDBJ whole genome shotgun (WGS) entry which is preliminary data.</text>
</comment>
<keyword evidence="1" id="KW-0472">Membrane</keyword>
<evidence type="ECO:0000313" key="3">
    <source>
        <dbReference type="Proteomes" id="UP001189429"/>
    </source>
</evidence>
<evidence type="ECO:0000256" key="1">
    <source>
        <dbReference type="SAM" id="Phobius"/>
    </source>
</evidence>
<feature type="transmembrane region" description="Helical" evidence="1">
    <location>
        <begin position="79"/>
        <end position="99"/>
    </location>
</feature>
<name>A0ABN9XH52_9DINO</name>
<dbReference type="Proteomes" id="UP001189429">
    <property type="component" value="Unassembled WGS sequence"/>
</dbReference>
<keyword evidence="1" id="KW-0812">Transmembrane</keyword>
<accession>A0ABN9XH52</accession>
<proteinExistence type="predicted"/>